<evidence type="ECO:0000256" key="4">
    <source>
        <dbReference type="PROSITE-ProRule" id="PRU01343"/>
    </source>
</evidence>
<dbReference type="AlphaFoldDB" id="A0A010QYB1"/>
<dbReference type="PANTHER" id="PTHR33680">
    <property type="entry name" value="OS07G0190500 PROTEIN"/>
    <property type="match status" value="1"/>
</dbReference>
<comment type="caution">
    <text evidence="8">The sequence shown here is derived from an EMBL/GenBank/DDBJ whole genome shotgun (WGS) entry which is preliminary data.</text>
</comment>
<feature type="compositionally biased region" description="Acidic residues" evidence="6">
    <location>
        <begin position="271"/>
        <end position="287"/>
    </location>
</feature>
<dbReference type="GO" id="GO:0008270">
    <property type="term" value="F:zinc ion binding"/>
    <property type="evidence" value="ECO:0007669"/>
    <property type="project" value="UniProtKB-KW"/>
</dbReference>
<feature type="compositionally biased region" description="Basic and acidic residues" evidence="6">
    <location>
        <begin position="335"/>
        <end position="348"/>
    </location>
</feature>
<dbReference type="EMBL" id="JARH01000366">
    <property type="protein sequence ID" value="EXF81560.1"/>
    <property type="molecule type" value="Genomic_DNA"/>
</dbReference>
<evidence type="ECO:0000313" key="9">
    <source>
        <dbReference type="Proteomes" id="UP000020467"/>
    </source>
</evidence>
<dbReference type="eggNOG" id="ENOG502SYR7">
    <property type="taxonomic scope" value="Eukaryota"/>
</dbReference>
<accession>A0A010QYB1</accession>
<keyword evidence="3" id="KW-0862">Zinc</keyword>
<dbReference type="PROSITE" id="PS51999">
    <property type="entry name" value="ZF_GRF"/>
    <property type="match status" value="1"/>
</dbReference>
<dbReference type="PANTHER" id="PTHR33680:SF1">
    <property type="entry name" value="OS05G0489500 PROTEIN"/>
    <property type="match status" value="1"/>
</dbReference>
<reference evidence="8 9" key="1">
    <citation type="submission" date="2014-02" db="EMBL/GenBank/DDBJ databases">
        <title>The genome sequence of Colletotrichum fioriniae PJ7.</title>
        <authorList>
            <person name="Baroncelli R."/>
            <person name="Thon M.R."/>
        </authorList>
    </citation>
    <scope>NUCLEOTIDE SEQUENCE [LARGE SCALE GENOMIC DNA]</scope>
    <source>
        <strain evidence="8 9">PJ7</strain>
    </source>
</reference>
<evidence type="ECO:0000256" key="1">
    <source>
        <dbReference type="ARBA" id="ARBA00022723"/>
    </source>
</evidence>
<dbReference type="HOGENOM" id="CLU_037645_0_0_1"/>
<dbReference type="Pfam" id="PF06839">
    <property type="entry name" value="Zn_ribbon_GRF"/>
    <property type="match status" value="1"/>
</dbReference>
<feature type="region of interest" description="Disordered" evidence="6">
    <location>
        <begin position="266"/>
        <end position="463"/>
    </location>
</feature>
<feature type="coiled-coil region" evidence="5">
    <location>
        <begin position="491"/>
        <end position="525"/>
    </location>
</feature>
<evidence type="ECO:0000256" key="3">
    <source>
        <dbReference type="ARBA" id="ARBA00022833"/>
    </source>
</evidence>
<gene>
    <name evidence="8" type="ORF">CFIO01_03019</name>
</gene>
<dbReference type="OrthoDB" id="430051at2759"/>
<feature type="region of interest" description="Disordered" evidence="6">
    <location>
        <begin position="187"/>
        <end position="254"/>
    </location>
</feature>
<dbReference type="STRING" id="1445577.A0A010QYB1"/>
<feature type="domain" description="GRF-type" evidence="7">
    <location>
        <begin position="135"/>
        <end position="178"/>
    </location>
</feature>
<keyword evidence="1" id="KW-0479">Metal-binding</keyword>
<keyword evidence="2 4" id="KW-0863">Zinc-finger</keyword>
<feature type="compositionally biased region" description="Low complexity" evidence="6">
    <location>
        <begin position="32"/>
        <end position="42"/>
    </location>
</feature>
<feature type="compositionally biased region" description="Gly residues" evidence="6">
    <location>
        <begin position="101"/>
        <end position="110"/>
    </location>
</feature>
<organism evidence="8 9">
    <name type="scientific">Colletotrichum fioriniae PJ7</name>
    <dbReference type="NCBI Taxonomy" id="1445577"/>
    <lineage>
        <taxon>Eukaryota</taxon>
        <taxon>Fungi</taxon>
        <taxon>Dikarya</taxon>
        <taxon>Ascomycota</taxon>
        <taxon>Pezizomycotina</taxon>
        <taxon>Sordariomycetes</taxon>
        <taxon>Hypocreomycetidae</taxon>
        <taxon>Glomerellales</taxon>
        <taxon>Glomerellaceae</taxon>
        <taxon>Colletotrichum</taxon>
        <taxon>Colletotrichum acutatum species complex</taxon>
    </lineage>
</organism>
<proteinExistence type="predicted"/>
<keyword evidence="9" id="KW-1185">Reference proteome</keyword>
<evidence type="ECO:0000256" key="5">
    <source>
        <dbReference type="SAM" id="Coils"/>
    </source>
</evidence>
<protein>
    <recommendedName>
        <fullName evidence="7">GRF-type domain-containing protein</fullName>
    </recommendedName>
</protein>
<keyword evidence="5" id="KW-0175">Coiled coil</keyword>
<feature type="compositionally biased region" description="Low complexity" evidence="6">
    <location>
        <begin position="196"/>
        <end position="218"/>
    </location>
</feature>
<feature type="compositionally biased region" description="Low complexity" evidence="6">
    <location>
        <begin position="410"/>
        <end position="432"/>
    </location>
</feature>
<feature type="compositionally biased region" description="Gly residues" evidence="6">
    <location>
        <begin position="72"/>
        <end position="88"/>
    </location>
</feature>
<sequence>MVRRLPWTHPHLKVGHAAESKPQPKRRKRDTSTTIATASATTPIRNTIDTGTRDISSYFTTTREMGYRTPRSGGGRRLMYNSGGGGGSSRKTTTPYTPNRSGGGGGGGGRTYSPSPPPSQKKRLDGLFLEGNWYCNCQPRNTAKFLQVSKNTANRGRWFYTCEKRRGGCNFFLWAEDAENRAEGATMTLPPMPQDGAAAAATTPRRTTTGQTQGGFTPSTASTIKPAASAGALAHSSTAMTEPPPSPTAQRSAAKQKFLDTYFKNRPVQAPEEEEPNDLMVTDEETELTTPAQRKRKRVLFDFDSDDDNGEEAQGQGQGGTRTDDYGLDDDVSSDEERAMTEAMERSAKKLRTVGGDGGAPSTPAAQRTVHDGALPTPQTVSRTLFPDAKRRKVGEDVVGEISPGNVSFSTSTSSATLGRSAAAAGGTGAPPSSSPPTSTPQEEQLDPTEEVMALLRQGQKGVGVDDATARDVRAVLSRFAMKAKGLARGRDTVRTALKAKDEKIAELQERVASLEARARTQREQIADFKAGMMDLYSKH</sequence>
<feature type="region of interest" description="Disordered" evidence="6">
    <location>
        <begin position="1"/>
        <end position="50"/>
    </location>
</feature>
<dbReference type="InterPro" id="IPR010666">
    <property type="entry name" value="Znf_GRF"/>
</dbReference>
<evidence type="ECO:0000313" key="8">
    <source>
        <dbReference type="EMBL" id="EXF81560.1"/>
    </source>
</evidence>
<feature type="region of interest" description="Disordered" evidence="6">
    <location>
        <begin position="62"/>
        <end position="124"/>
    </location>
</feature>
<name>A0A010QYB1_9PEZI</name>
<dbReference type="Proteomes" id="UP000020467">
    <property type="component" value="Unassembled WGS sequence"/>
</dbReference>
<evidence type="ECO:0000259" key="7">
    <source>
        <dbReference type="PROSITE" id="PS51999"/>
    </source>
</evidence>
<dbReference type="KEGG" id="cfj:CFIO01_03019"/>
<evidence type="ECO:0000256" key="6">
    <source>
        <dbReference type="SAM" id="MobiDB-lite"/>
    </source>
</evidence>
<evidence type="ECO:0000256" key="2">
    <source>
        <dbReference type="ARBA" id="ARBA00022771"/>
    </source>
</evidence>